<reference evidence="1 2" key="1">
    <citation type="journal article" date="2022" name="Front. Microbiol.">
        <title>High genomic differentiation and limited gene flow indicate recent cryptic speciation within the genus Laspinema (cyanobacteria).</title>
        <authorList>
            <person name="Stanojkovic A."/>
            <person name="Skoupy S."/>
            <person name="Skaloud P."/>
            <person name="Dvorak P."/>
        </authorList>
    </citation>
    <scope>NUCLEOTIDE SEQUENCE [LARGE SCALE GENOMIC DNA]</scope>
    <source>
        <strain evidence="1 2">D2a</strain>
    </source>
</reference>
<name>A0ABT2MJX8_9CYAN</name>
<dbReference type="Proteomes" id="UP001525890">
    <property type="component" value="Unassembled WGS sequence"/>
</dbReference>
<evidence type="ECO:0000313" key="2">
    <source>
        <dbReference type="Proteomes" id="UP001525890"/>
    </source>
</evidence>
<accession>A0ABT2MJX8</accession>
<protein>
    <submittedName>
        <fullName evidence="1">Uncharacterized protein</fullName>
    </submittedName>
</protein>
<sequence length="93" mass="10741">MNSNNLISAIEFLQNQKQQGKIPDFILLNQPFMKFVHMGVWIASTEHKALIVKVYTPFINQQTGQITRHFDLFQMPIDLAKQTVLNQPISITK</sequence>
<proteinExistence type="predicted"/>
<dbReference type="RefSeq" id="WP_368004781.1">
    <property type="nucleotide sequence ID" value="NZ_JAMXFF010000002.1"/>
</dbReference>
<organism evidence="1 2">
    <name type="scientific">Laspinema palackyanum D2a</name>
    <dbReference type="NCBI Taxonomy" id="2953684"/>
    <lineage>
        <taxon>Bacteria</taxon>
        <taxon>Bacillati</taxon>
        <taxon>Cyanobacteriota</taxon>
        <taxon>Cyanophyceae</taxon>
        <taxon>Oscillatoriophycideae</taxon>
        <taxon>Oscillatoriales</taxon>
        <taxon>Laspinemataceae</taxon>
        <taxon>Laspinema</taxon>
        <taxon>Laspinema palackyanum</taxon>
    </lineage>
</organism>
<keyword evidence="2" id="KW-1185">Reference proteome</keyword>
<dbReference type="EMBL" id="JAMXFF010000002">
    <property type="protein sequence ID" value="MCT7965033.1"/>
    <property type="molecule type" value="Genomic_DNA"/>
</dbReference>
<evidence type="ECO:0000313" key="1">
    <source>
        <dbReference type="EMBL" id="MCT7965033.1"/>
    </source>
</evidence>
<gene>
    <name evidence="1" type="ORF">NG799_01640</name>
</gene>
<comment type="caution">
    <text evidence="1">The sequence shown here is derived from an EMBL/GenBank/DDBJ whole genome shotgun (WGS) entry which is preliminary data.</text>
</comment>